<comment type="caution">
    <text evidence="2">The sequence shown here is derived from an EMBL/GenBank/DDBJ whole genome shotgun (WGS) entry which is preliminary data.</text>
</comment>
<sequence length="322" mass="35947">MPKLPRDKLDEIQENMIKHLETIYKLREELDSSARVKKREETRDAVPPRAGPTVTPNDKCIDIGKGGKIKKQRKQSTEEKRTTKAISPNKRSKSKERNQEEGGEKEDNKSKIKDKEGATRRAPRTAAISIKSDQKEFSYAQALKIAKKKIDLSVMGIENPKIRKAANVGIIIEIFGKDGAIKADKLVNKIQEVFKQGNVKAVVKRPTIKGELRIFGFDNSVLMENIRGEISKKGICLEKDIEVGPIRGMTNGLCTVWARCPLAAAIQIASEGKIRIGWTIARVELLKANSMLQMLAIRTSETPVLPRKITAMPVLTAETRDT</sequence>
<protein>
    <recommendedName>
        <fullName evidence="4">Gag-pol polyprotein</fullName>
    </recommendedName>
</protein>
<keyword evidence="3" id="KW-1185">Reference proteome</keyword>
<accession>A0A0J7KJ98</accession>
<dbReference type="EMBL" id="LBMM01006825">
    <property type="protein sequence ID" value="KMQ90291.1"/>
    <property type="molecule type" value="Genomic_DNA"/>
</dbReference>
<dbReference type="OrthoDB" id="7554612at2759"/>
<name>A0A0J7KJ98_LASNI</name>
<proteinExistence type="predicted"/>
<feature type="compositionally biased region" description="Basic and acidic residues" evidence="1">
    <location>
        <begin position="95"/>
        <end position="119"/>
    </location>
</feature>
<evidence type="ECO:0000313" key="2">
    <source>
        <dbReference type="EMBL" id="KMQ90291.1"/>
    </source>
</evidence>
<feature type="compositionally biased region" description="Basic and acidic residues" evidence="1">
    <location>
        <begin position="29"/>
        <end position="46"/>
    </location>
</feature>
<organism evidence="2 3">
    <name type="scientific">Lasius niger</name>
    <name type="common">Black garden ant</name>
    <dbReference type="NCBI Taxonomy" id="67767"/>
    <lineage>
        <taxon>Eukaryota</taxon>
        <taxon>Metazoa</taxon>
        <taxon>Ecdysozoa</taxon>
        <taxon>Arthropoda</taxon>
        <taxon>Hexapoda</taxon>
        <taxon>Insecta</taxon>
        <taxon>Pterygota</taxon>
        <taxon>Neoptera</taxon>
        <taxon>Endopterygota</taxon>
        <taxon>Hymenoptera</taxon>
        <taxon>Apocrita</taxon>
        <taxon>Aculeata</taxon>
        <taxon>Formicoidea</taxon>
        <taxon>Formicidae</taxon>
        <taxon>Formicinae</taxon>
        <taxon>Lasius</taxon>
        <taxon>Lasius</taxon>
    </lineage>
</organism>
<evidence type="ECO:0000256" key="1">
    <source>
        <dbReference type="SAM" id="MobiDB-lite"/>
    </source>
</evidence>
<feature type="region of interest" description="Disordered" evidence="1">
    <location>
        <begin position="29"/>
        <end position="127"/>
    </location>
</feature>
<gene>
    <name evidence="2" type="ORF">RF55_9967</name>
</gene>
<dbReference type="AlphaFoldDB" id="A0A0J7KJ98"/>
<dbReference type="Proteomes" id="UP000036403">
    <property type="component" value="Unassembled WGS sequence"/>
</dbReference>
<evidence type="ECO:0000313" key="3">
    <source>
        <dbReference type="Proteomes" id="UP000036403"/>
    </source>
</evidence>
<reference evidence="2 3" key="1">
    <citation type="submission" date="2015-04" db="EMBL/GenBank/DDBJ databases">
        <title>Lasius niger genome sequencing.</title>
        <authorList>
            <person name="Konorov E.A."/>
            <person name="Nikitin M.A."/>
            <person name="Kirill M.V."/>
            <person name="Chang P."/>
        </authorList>
    </citation>
    <scope>NUCLEOTIDE SEQUENCE [LARGE SCALE GENOMIC DNA]</scope>
    <source>
        <tissue evidence="2">Whole</tissue>
    </source>
</reference>
<evidence type="ECO:0008006" key="4">
    <source>
        <dbReference type="Google" id="ProtNLM"/>
    </source>
</evidence>
<dbReference type="PaxDb" id="67767-A0A0J7KJ98"/>